<feature type="domain" description="DNA-directed RNA polymerase RpoA/D/Rpb3-type" evidence="4">
    <location>
        <begin position="20"/>
        <end position="225"/>
    </location>
</feature>
<keyword evidence="1" id="KW-0240">DNA-directed RNA polymerase</keyword>
<gene>
    <name evidence="5" type="primary">rpoA</name>
</gene>
<dbReference type="GO" id="GO:0000428">
    <property type="term" value="C:DNA-directed RNA polymerase complex"/>
    <property type="evidence" value="ECO:0007669"/>
    <property type="project" value="UniProtKB-KW"/>
</dbReference>
<evidence type="ECO:0000259" key="4">
    <source>
        <dbReference type="SMART" id="SM00662"/>
    </source>
</evidence>
<dbReference type="GO" id="GO:0006351">
    <property type="term" value="P:DNA-templated transcription"/>
    <property type="evidence" value="ECO:0007669"/>
    <property type="project" value="InterPro"/>
</dbReference>
<name>A0A386AXC2_9CHLO</name>
<reference evidence="5" key="2">
    <citation type="journal article" date="2019" name="Mol. Phylogenet. Evol.">
        <title>Reassessment of the classification of bryopsidales (chlorophyta) based on chloroplast phylogenomic analyses.</title>
        <authorList>
            <person name="Cremen M.C."/>
            <person name="Leliaert F."/>
            <person name="West J."/>
            <person name="Lam D.W."/>
            <person name="Shimada S."/>
            <person name="Lopez-Bautista J.M."/>
            <person name="Verbruggen H."/>
        </authorList>
    </citation>
    <scope>NUCLEOTIDE SEQUENCE</scope>
</reference>
<keyword evidence="2" id="KW-0804">Transcription</keyword>
<dbReference type="Gene3D" id="2.170.120.12">
    <property type="entry name" value="DNA-directed RNA polymerase, insert domain"/>
    <property type="match status" value="1"/>
</dbReference>
<dbReference type="SUPFAM" id="SSF56553">
    <property type="entry name" value="Insert subdomain of RNA polymerase alpha subunit"/>
    <property type="match status" value="1"/>
</dbReference>
<dbReference type="Pfam" id="PF01193">
    <property type="entry name" value="RNA_pol_L"/>
    <property type="match status" value="1"/>
</dbReference>
<reference evidence="5" key="1">
    <citation type="submission" date="2018-07" db="EMBL/GenBank/DDBJ databases">
        <authorList>
            <person name="Quirk P.G."/>
            <person name="Krulwich T.A."/>
        </authorList>
    </citation>
    <scope>NUCLEOTIDE SEQUENCE</scope>
</reference>
<evidence type="ECO:0000256" key="2">
    <source>
        <dbReference type="ARBA" id="ARBA00023163"/>
    </source>
</evidence>
<dbReference type="SMART" id="SM00662">
    <property type="entry name" value="RPOLD"/>
    <property type="match status" value="1"/>
</dbReference>
<proteinExistence type="predicted"/>
<dbReference type="GO" id="GO:0003899">
    <property type="term" value="F:DNA-directed RNA polymerase activity"/>
    <property type="evidence" value="ECO:0007669"/>
    <property type="project" value="InterPro"/>
</dbReference>
<dbReference type="InterPro" id="IPR036603">
    <property type="entry name" value="RBP11-like"/>
</dbReference>
<dbReference type="Gene3D" id="3.30.1360.10">
    <property type="entry name" value="RNA polymerase, RBP11-like subunit"/>
    <property type="match status" value="1"/>
</dbReference>
<protein>
    <recommendedName>
        <fullName evidence="3">Plastid-encoded RNA polymerase subunit alpha</fullName>
    </recommendedName>
</protein>
<dbReference type="Pfam" id="PF01000">
    <property type="entry name" value="RNA_pol_A_bac"/>
    <property type="match status" value="1"/>
</dbReference>
<dbReference type="SUPFAM" id="SSF55257">
    <property type="entry name" value="RBP11-like subunits of RNA polymerase"/>
    <property type="match status" value="1"/>
</dbReference>
<keyword evidence="5" id="KW-0150">Chloroplast</keyword>
<dbReference type="EMBL" id="MH591087">
    <property type="protein sequence ID" value="AYC64005.1"/>
    <property type="molecule type" value="Genomic_DNA"/>
</dbReference>
<dbReference type="GO" id="GO:0046983">
    <property type="term" value="F:protein dimerization activity"/>
    <property type="evidence" value="ECO:0007669"/>
    <property type="project" value="InterPro"/>
</dbReference>
<keyword evidence="5" id="KW-0934">Plastid</keyword>
<dbReference type="InterPro" id="IPR011262">
    <property type="entry name" value="DNA-dir_RNA_pol_insert"/>
</dbReference>
<dbReference type="InterPro" id="IPR036643">
    <property type="entry name" value="RNApol_insert_sf"/>
</dbReference>
<dbReference type="AlphaFoldDB" id="A0A386AXC2"/>
<evidence type="ECO:0000256" key="3">
    <source>
        <dbReference type="ARBA" id="ARBA00031776"/>
    </source>
</evidence>
<geneLocation type="chloroplast" evidence="5"/>
<sequence length="309" mass="35782">MQNSNFYCISSRVENSGKLYGCFKIGPFSENQSLTFANSLRRTLLADAELHLHPFIFLQIYGIEHEFSSIQGVRESVLDIIANLGSIRFQKIQPITKPKIAFLNFFGPGILQAKHIHLPSGFKFVQPSQYIATVEVDGVLMFKLFFSPHWFQTEVKRSKLKNLFLIHPVSIIEKVNYTIKAEDPMLRLRSNASIFFEVWTNGSLHPQKVILNAINKLLLEIFPYSQIISKSLAKASTLPFADNLALEKLLNLEISNFYFNFEIYLFFKKNKINKIIDFLNFVKKNKIDALSAELKNFYHFIFSRKIKMH</sequence>
<evidence type="ECO:0000313" key="5">
    <source>
        <dbReference type="EMBL" id="AYC64005.1"/>
    </source>
</evidence>
<organism evidence="5">
    <name type="scientific">Halimeda micronesica</name>
    <dbReference type="NCBI Taxonomy" id="170426"/>
    <lineage>
        <taxon>Eukaryota</taxon>
        <taxon>Viridiplantae</taxon>
        <taxon>Chlorophyta</taxon>
        <taxon>core chlorophytes</taxon>
        <taxon>Ulvophyceae</taxon>
        <taxon>TCBD clade</taxon>
        <taxon>Bryopsidales</taxon>
        <taxon>Halimedineae</taxon>
        <taxon>Halimedaceae</taxon>
        <taxon>Halimedeae</taxon>
        <taxon>Halimeda</taxon>
    </lineage>
</organism>
<evidence type="ECO:0000256" key="1">
    <source>
        <dbReference type="ARBA" id="ARBA00022478"/>
    </source>
</evidence>
<accession>A0A386AXC2</accession>
<dbReference type="InterPro" id="IPR011263">
    <property type="entry name" value="DNA-dir_RNA_pol_RpoA/D/Rpb3"/>
</dbReference>